<comment type="similarity">
    <text evidence="2 13 14">Belongs to the SecA family.</text>
</comment>
<dbReference type="InterPro" id="IPR014001">
    <property type="entry name" value="Helicase_ATP-bd"/>
</dbReference>
<evidence type="ECO:0000313" key="20">
    <source>
        <dbReference type="Proteomes" id="UP001055955"/>
    </source>
</evidence>
<dbReference type="Pfam" id="PF07516">
    <property type="entry name" value="SecA_SW"/>
    <property type="match status" value="1"/>
</dbReference>
<keyword evidence="3 13" id="KW-0813">Transport</keyword>
<dbReference type="SMART" id="SM00957">
    <property type="entry name" value="SecA_DEAD"/>
    <property type="match status" value="1"/>
</dbReference>
<dbReference type="InterPro" id="IPR027417">
    <property type="entry name" value="P-loop_NTPase"/>
</dbReference>
<dbReference type="PROSITE" id="PS51196">
    <property type="entry name" value="SECA_MOTOR_DEAD"/>
    <property type="match status" value="1"/>
</dbReference>
<feature type="binding site" evidence="13">
    <location>
        <position position="514"/>
    </location>
    <ligand>
        <name>ATP</name>
        <dbReference type="ChEBI" id="CHEBI:30616"/>
    </ligand>
</feature>
<comment type="function">
    <text evidence="13">Part of the Sec protein translocase complex. Interacts with the SecYEG preprotein conducting channel. Has a central role in coupling the hydrolysis of ATP to the transfer of proteins into and across the cell membrane, serving both as a receptor for the preprotein-SecB complex and as an ATP-driven molecular motor driving the stepwise translocation of polypeptide chains across the membrane.</text>
</comment>
<feature type="binding site" evidence="13">
    <location>
        <position position="93"/>
    </location>
    <ligand>
        <name>ATP</name>
        <dbReference type="ChEBI" id="CHEBI:30616"/>
    </ligand>
</feature>
<dbReference type="InterPro" id="IPR011116">
    <property type="entry name" value="SecA_Wing/Scaffold"/>
</dbReference>
<dbReference type="NCBIfam" id="NF006630">
    <property type="entry name" value="PRK09200.1"/>
    <property type="match status" value="1"/>
</dbReference>
<evidence type="ECO:0000256" key="7">
    <source>
        <dbReference type="ARBA" id="ARBA00022741"/>
    </source>
</evidence>
<keyword evidence="5 13" id="KW-0963">Cytoplasm</keyword>
<organism evidence="19 20">
    <name type="scientific">Candidatus Comchoanobacter bicostacola</name>
    <dbReference type="NCBI Taxonomy" id="2919598"/>
    <lineage>
        <taxon>Bacteria</taxon>
        <taxon>Pseudomonadati</taxon>
        <taxon>Pseudomonadota</taxon>
        <taxon>Gammaproteobacteria</taxon>
        <taxon>Candidatus Comchoanobacterales</taxon>
        <taxon>Candidatus Comchoanobacteraceae</taxon>
        <taxon>Candidatus Comchoanobacter</taxon>
    </lineage>
</organism>
<dbReference type="PANTHER" id="PTHR30612">
    <property type="entry name" value="SECA INNER MEMBRANE COMPONENT OF SEC PROTEIN SECRETION SYSTEM"/>
    <property type="match status" value="1"/>
</dbReference>
<keyword evidence="4 13" id="KW-1003">Cell membrane</keyword>
<dbReference type="Pfam" id="PF07517">
    <property type="entry name" value="SecA_DEAD"/>
    <property type="match status" value="1"/>
</dbReference>
<feature type="region of interest" description="Disordered" evidence="15">
    <location>
        <begin position="813"/>
        <end position="838"/>
    </location>
</feature>
<evidence type="ECO:0000256" key="3">
    <source>
        <dbReference type="ARBA" id="ARBA00022448"/>
    </source>
</evidence>
<comment type="subunit">
    <text evidence="13">Monomer and homodimer. Part of the essential Sec protein translocation apparatus which comprises SecA, SecYEG and auxiliary proteins SecDF-YajC and YidC.</text>
</comment>
<evidence type="ECO:0000256" key="15">
    <source>
        <dbReference type="SAM" id="MobiDB-lite"/>
    </source>
</evidence>
<dbReference type="PROSITE" id="PS01312">
    <property type="entry name" value="SECA"/>
    <property type="match status" value="1"/>
</dbReference>
<feature type="domain" description="Helicase ATP-binding" evidence="16">
    <location>
        <begin position="95"/>
        <end position="253"/>
    </location>
</feature>
<dbReference type="InterPro" id="IPR044722">
    <property type="entry name" value="SecA_SF2_C"/>
</dbReference>
<keyword evidence="10 13" id="KW-1278">Translocase</keyword>
<evidence type="ECO:0000256" key="1">
    <source>
        <dbReference type="ARBA" id="ARBA00004170"/>
    </source>
</evidence>
<evidence type="ECO:0000313" key="19">
    <source>
        <dbReference type="EMBL" id="UTC24686.1"/>
    </source>
</evidence>
<evidence type="ECO:0000259" key="18">
    <source>
        <dbReference type="PROSITE" id="PS51196"/>
    </source>
</evidence>
<dbReference type="EMBL" id="CP092900">
    <property type="protein sequence ID" value="UTC24686.1"/>
    <property type="molecule type" value="Genomic_DNA"/>
</dbReference>
<evidence type="ECO:0000256" key="4">
    <source>
        <dbReference type="ARBA" id="ARBA00022475"/>
    </source>
</evidence>
<dbReference type="RefSeq" id="WP_258568471.1">
    <property type="nucleotide sequence ID" value="NZ_CP092900.1"/>
</dbReference>
<dbReference type="SUPFAM" id="SSF81767">
    <property type="entry name" value="Pre-protein crosslinking domain of SecA"/>
    <property type="match status" value="1"/>
</dbReference>
<dbReference type="EC" id="7.4.2.8" evidence="13"/>
<dbReference type="PRINTS" id="PR00906">
    <property type="entry name" value="SECA"/>
</dbReference>
<dbReference type="Gene3D" id="3.40.50.300">
    <property type="entry name" value="P-loop containing nucleotide triphosphate hydrolases"/>
    <property type="match status" value="3"/>
</dbReference>
<reference evidence="19 20" key="1">
    <citation type="journal article" date="2022" name="Nat. Microbiol.">
        <title>The microbiome of a bacterivorous marine choanoflagellate contains a resource-demanding obligate bacterial associate.</title>
        <authorList>
            <person name="Needham D.M."/>
            <person name="Poirier C."/>
            <person name="Bachy C."/>
            <person name="George E.E."/>
            <person name="Wilken S."/>
            <person name="Yung C.C.M."/>
            <person name="Limardo A.J."/>
            <person name="Morando M."/>
            <person name="Sudek L."/>
            <person name="Malmstrom R.R."/>
            <person name="Keeling P.J."/>
            <person name="Santoro A.E."/>
            <person name="Worden A.Z."/>
        </authorList>
    </citation>
    <scope>NUCLEOTIDE SEQUENCE [LARGE SCALE GENOMIC DNA]</scope>
    <source>
        <strain evidence="19 20">Comchoano-1</strain>
    </source>
</reference>
<dbReference type="CDD" id="cd18803">
    <property type="entry name" value="SF2_C_secA"/>
    <property type="match status" value="1"/>
</dbReference>
<dbReference type="HAMAP" id="MF_01382">
    <property type="entry name" value="SecA"/>
    <property type="match status" value="1"/>
</dbReference>
<dbReference type="InterPro" id="IPR001650">
    <property type="entry name" value="Helicase_C-like"/>
</dbReference>
<evidence type="ECO:0000256" key="12">
    <source>
        <dbReference type="ARBA" id="ARBA00023136"/>
    </source>
</evidence>
<feature type="region of interest" description="Disordered" evidence="15">
    <location>
        <begin position="547"/>
        <end position="569"/>
    </location>
</feature>
<protein>
    <recommendedName>
        <fullName evidence="13 14">Protein translocase subunit SecA</fullName>
        <ecNumber evidence="13">7.4.2.8</ecNumber>
    </recommendedName>
</protein>
<dbReference type="Gene3D" id="3.90.1440.10">
    <property type="entry name" value="SecA, preprotein cross-linking domain"/>
    <property type="match status" value="1"/>
</dbReference>
<dbReference type="PROSITE" id="PS51192">
    <property type="entry name" value="HELICASE_ATP_BIND_1"/>
    <property type="match status" value="1"/>
</dbReference>
<dbReference type="InterPro" id="IPR036670">
    <property type="entry name" value="SecA_X-link_sf"/>
</dbReference>
<evidence type="ECO:0000259" key="17">
    <source>
        <dbReference type="PROSITE" id="PS51194"/>
    </source>
</evidence>
<evidence type="ECO:0000256" key="13">
    <source>
        <dbReference type="HAMAP-Rule" id="MF_01382"/>
    </source>
</evidence>
<dbReference type="PROSITE" id="PS51194">
    <property type="entry name" value="HELICASE_CTER"/>
    <property type="match status" value="1"/>
</dbReference>
<evidence type="ECO:0000256" key="10">
    <source>
        <dbReference type="ARBA" id="ARBA00022967"/>
    </source>
</evidence>
<keyword evidence="6" id="KW-0997">Cell inner membrane</keyword>
<dbReference type="Pfam" id="PF21090">
    <property type="entry name" value="P-loop_SecA"/>
    <property type="match status" value="1"/>
</dbReference>
<feature type="domain" description="Helicase C-terminal" evidence="17">
    <location>
        <begin position="436"/>
        <end position="621"/>
    </location>
</feature>
<keyword evidence="9 13" id="KW-0653">Protein transport</keyword>
<dbReference type="InterPro" id="IPR011115">
    <property type="entry name" value="SecA_DEAD"/>
</dbReference>
<dbReference type="NCBIfam" id="TIGR00963">
    <property type="entry name" value="secA"/>
    <property type="match status" value="1"/>
</dbReference>
<keyword evidence="12 13" id="KW-0472">Membrane</keyword>
<evidence type="ECO:0000256" key="2">
    <source>
        <dbReference type="ARBA" id="ARBA00007650"/>
    </source>
</evidence>
<dbReference type="CDD" id="cd17928">
    <property type="entry name" value="DEXDc_SecA"/>
    <property type="match status" value="1"/>
</dbReference>
<feature type="compositionally biased region" description="Basic and acidic residues" evidence="15">
    <location>
        <begin position="547"/>
        <end position="557"/>
    </location>
</feature>
<dbReference type="InterPro" id="IPR036266">
    <property type="entry name" value="SecA_Wing/Scaffold_sf"/>
</dbReference>
<evidence type="ECO:0000256" key="6">
    <source>
        <dbReference type="ARBA" id="ARBA00022519"/>
    </source>
</evidence>
<feature type="domain" description="SecA family profile" evidence="18">
    <location>
        <begin position="9"/>
        <end position="605"/>
    </location>
</feature>
<evidence type="ECO:0000256" key="11">
    <source>
        <dbReference type="ARBA" id="ARBA00023010"/>
    </source>
</evidence>
<dbReference type="InterPro" id="IPR000185">
    <property type="entry name" value="SecA"/>
</dbReference>
<evidence type="ECO:0000256" key="5">
    <source>
        <dbReference type="ARBA" id="ARBA00022490"/>
    </source>
</evidence>
<keyword evidence="8 13" id="KW-0067">ATP-binding</keyword>
<dbReference type="Gene3D" id="1.10.3060.10">
    <property type="entry name" value="Helical scaffold and wing domains of SecA"/>
    <property type="match status" value="1"/>
</dbReference>
<dbReference type="Proteomes" id="UP001055955">
    <property type="component" value="Chromosome"/>
</dbReference>
<comment type="subcellular location">
    <subcellularLocation>
        <location evidence="13">Cell membrane</location>
        <topology evidence="13">Peripheral membrane protein</topology>
        <orientation evidence="13">Cytoplasmic side</orientation>
    </subcellularLocation>
    <subcellularLocation>
        <location evidence="13">Cytoplasm</location>
    </subcellularLocation>
    <subcellularLocation>
        <location evidence="1">Membrane</location>
        <topology evidence="1">Peripheral membrane protein</topology>
    </subcellularLocation>
    <text evidence="13">Distribution is 50-50.</text>
</comment>
<sequence length="838" mass="94816">MSTNMLSISKIVQKIIGSKNDRRLKSLQPIVQKINHLEPLYSKLSDKDLIEKTQYFKEKISNGANLDDLLPDAFATCREAAQRVLGMRHYDVQLIGGIALHRGWIAEARTGEGKTLMATLPSYLNALTENGVHIIVPNAYLAKRDANTVGNVLRFLGLSVDVADNDQSFEERQTAYQADVTYTTNHTLGFDYLRDNMRQNNSDRCMRGLAYCIIDEADSILIDEARTPLIITGPIEDSSKLYQQIYQLIQPLTVSDPDAEHEGDLTVLHKERQVHFTESGHDHINQILLKNELIPANSDLYDVHNIKMTHYINACLKGKFLYQKDVDYVVEKNQVVIIDESTGRKSIGRRWSDGLHQAIEAKENVAIQKENQTMASITYQNLFRLYTKISGMTGTADTEATELHDIYGLDVLVIPTNKPMIREDLADQVFLTEQDKVEAILDEVQKRHQLGQPLLIGTASIESSEYLSQVLHSKKIKHSVLNAKHHEKEADIIARAGCISAVTIATNMAGRGTDIILGGHPDQIENWTEAHAKVLQTGGLHVIGSERHESRRIDNQLRGRSGRQGDPGSTQFYLSLDDRLMKRFASDQVRNLMRKLGMKKGERLSASMLNRSIENAQRNIEGHYYDMRKNLLQLDNVANDQRSIIYQQRNELLAAEHISDVIDDMVPKVCHNIVKTIQRASSELGEAELRRIEELINIQFKTAVTLDDQTSFETLGSQLEKALHAKIAEQRTALADNYPSLEKRCLLAGLDKNWKENLAAMDHLRSGIHLRSYAQKNPTHEFKKDALAIFERMLEELKYTTLTLFSSLQLQTPQKPKQSGGYAITFNSKQQNHESKTH</sequence>
<dbReference type="PANTHER" id="PTHR30612:SF0">
    <property type="entry name" value="CHLOROPLAST PROTEIN-TRANSPORTING ATPASE"/>
    <property type="match status" value="1"/>
</dbReference>
<gene>
    <name evidence="13 19" type="primary">secA</name>
    <name evidence="19" type="ORF">MMH89_00720</name>
</gene>
<feature type="binding site" evidence="13">
    <location>
        <begin position="111"/>
        <end position="115"/>
    </location>
    <ligand>
        <name>ATP</name>
        <dbReference type="ChEBI" id="CHEBI:30616"/>
    </ligand>
</feature>
<comment type="catalytic activity">
    <reaction evidence="13">
        <text>ATP + H2O + cellular proteinSide 1 = ADP + phosphate + cellular proteinSide 2.</text>
        <dbReference type="EC" id="7.4.2.8"/>
    </reaction>
</comment>
<proteinExistence type="inferred from homology"/>
<dbReference type="SUPFAM" id="SSF81886">
    <property type="entry name" value="Helical scaffold and wing domains of SecA"/>
    <property type="match status" value="1"/>
</dbReference>
<evidence type="ECO:0000259" key="16">
    <source>
        <dbReference type="PROSITE" id="PS51192"/>
    </source>
</evidence>
<dbReference type="NCBIfam" id="NF009538">
    <property type="entry name" value="PRK12904.1"/>
    <property type="match status" value="1"/>
</dbReference>
<dbReference type="SMART" id="SM00958">
    <property type="entry name" value="SecA_PP_bind"/>
    <property type="match status" value="1"/>
</dbReference>
<dbReference type="InterPro" id="IPR020937">
    <property type="entry name" value="SecA_CS"/>
</dbReference>
<dbReference type="Pfam" id="PF01043">
    <property type="entry name" value="SecA_PP_bind"/>
    <property type="match status" value="1"/>
</dbReference>
<dbReference type="InterPro" id="IPR011130">
    <property type="entry name" value="SecA_preprotein_X-link_dom"/>
</dbReference>
<dbReference type="SUPFAM" id="SSF52540">
    <property type="entry name" value="P-loop containing nucleoside triphosphate hydrolases"/>
    <property type="match status" value="2"/>
</dbReference>
<dbReference type="InterPro" id="IPR014018">
    <property type="entry name" value="SecA_motor_DEAD"/>
</dbReference>
<keyword evidence="20" id="KW-1185">Reference proteome</keyword>
<keyword evidence="7 13" id="KW-0547">Nucleotide-binding</keyword>
<keyword evidence="11 13" id="KW-0811">Translocation</keyword>
<accession>A0ABY5DLN0</accession>
<name>A0ABY5DLN0_9GAMM</name>
<evidence type="ECO:0000256" key="9">
    <source>
        <dbReference type="ARBA" id="ARBA00022927"/>
    </source>
</evidence>
<evidence type="ECO:0000256" key="8">
    <source>
        <dbReference type="ARBA" id="ARBA00022840"/>
    </source>
</evidence>
<evidence type="ECO:0000256" key="14">
    <source>
        <dbReference type="RuleBase" id="RU003874"/>
    </source>
</evidence>